<accession>A0ABW0I3K6</accession>
<comment type="caution">
    <text evidence="3">The sequence shown here is derived from an EMBL/GenBank/DDBJ whole genome shotgun (WGS) entry which is preliminary data.</text>
</comment>
<dbReference type="Pfam" id="PF00395">
    <property type="entry name" value="SLH"/>
    <property type="match status" value="1"/>
</dbReference>
<organism evidence="3 4">
    <name type="scientific">Cohnella soli</name>
    <dbReference type="NCBI Taxonomy" id="425005"/>
    <lineage>
        <taxon>Bacteria</taxon>
        <taxon>Bacillati</taxon>
        <taxon>Bacillota</taxon>
        <taxon>Bacilli</taxon>
        <taxon>Bacillales</taxon>
        <taxon>Paenibacillaceae</taxon>
        <taxon>Cohnella</taxon>
    </lineage>
</organism>
<gene>
    <name evidence="3" type="ORF">ACFPOF_32210</name>
</gene>
<reference evidence="4" key="1">
    <citation type="journal article" date="2019" name="Int. J. Syst. Evol. Microbiol.">
        <title>The Global Catalogue of Microorganisms (GCM) 10K type strain sequencing project: providing services to taxonomists for standard genome sequencing and annotation.</title>
        <authorList>
            <consortium name="The Broad Institute Genomics Platform"/>
            <consortium name="The Broad Institute Genome Sequencing Center for Infectious Disease"/>
            <person name="Wu L."/>
            <person name="Ma J."/>
        </authorList>
    </citation>
    <scope>NUCLEOTIDE SEQUENCE [LARGE SCALE GENOMIC DNA]</scope>
    <source>
        <strain evidence="4">CGMCC 1.18575</strain>
    </source>
</reference>
<feature type="domain" description="SLH" evidence="2">
    <location>
        <begin position="83"/>
        <end position="146"/>
    </location>
</feature>
<evidence type="ECO:0000313" key="4">
    <source>
        <dbReference type="Proteomes" id="UP001596113"/>
    </source>
</evidence>
<keyword evidence="1" id="KW-0732">Signal</keyword>
<dbReference type="InterPro" id="IPR001119">
    <property type="entry name" value="SLH_dom"/>
</dbReference>
<proteinExistence type="predicted"/>
<evidence type="ECO:0000313" key="3">
    <source>
        <dbReference type="EMBL" id="MFC5407419.1"/>
    </source>
</evidence>
<protein>
    <submittedName>
        <fullName evidence="3">S-layer homology domain-containing protein</fullName>
    </submittedName>
</protein>
<dbReference type="EMBL" id="JBHSMI010000067">
    <property type="protein sequence ID" value="MFC5407419.1"/>
    <property type="molecule type" value="Genomic_DNA"/>
</dbReference>
<evidence type="ECO:0000259" key="2">
    <source>
        <dbReference type="PROSITE" id="PS51272"/>
    </source>
</evidence>
<feature type="signal peptide" evidence="1">
    <location>
        <begin position="1"/>
        <end position="26"/>
    </location>
</feature>
<sequence>MKSNRTIAATAAVATLASAFTGQAFAATESAATTSAQDAMAQLAEQGVLKGDGTQAGLMPERIATRAELAKIAQLAFKLEAQTTRSFEDVPAGAWYAQPVGALGALGIMNGTSATKFSPTAPVTQAQLALVVSRSAKLDMANVTSWLPGYTPLSPVTRAQVAQVVIAAQQAVAEAPARVLSVKALNKVTVEVVLSKAIADEEANLDMAMKDLTFDNGLTIVNVPRLKSGSKSSYIVPVTTQRPGSTYTFSFKGKQAGSFASSQEDIRMAGTRSVSSDTFEVESFRADGVTDYGYVIQAYAGERGALAFALDENNAFEGRSFQIISSLRSRTATITPEGGQPIVAAYVPFTQSTDGRQAAKFRLPAGQKLQSGTKYTVSADWFTVKDPTFVAQAAEPLTIASAKRTGETTIEVSLAVDPGDEMLAGRSVKLVAADGSELTATYRFSSRKGIVGIFDVQGGKLQAGAYTVVPVGDWAKISAPVVLGS</sequence>
<keyword evidence="4" id="KW-1185">Reference proteome</keyword>
<dbReference type="RefSeq" id="WP_378140062.1">
    <property type="nucleotide sequence ID" value="NZ_JBHSMI010000067.1"/>
</dbReference>
<evidence type="ECO:0000256" key="1">
    <source>
        <dbReference type="SAM" id="SignalP"/>
    </source>
</evidence>
<feature type="chain" id="PRO_5046950204" evidence="1">
    <location>
        <begin position="27"/>
        <end position="485"/>
    </location>
</feature>
<dbReference type="PROSITE" id="PS51272">
    <property type="entry name" value="SLH"/>
    <property type="match status" value="1"/>
</dbReference>
<name>A0ABW0I3K6_9BACL</name>
<dbReference type="Proteomes" id="UP001596113">
    <property type="component" value="Unassembled WGS sequence"/>
</dbReference>